<keyword evidence="1" id="KW-0732">Signal</keyword>
<dbReference type="RefSeq" id="WP_376848728.1">
    <property type="nucleotide sequence ID" value="NZ_JBHSMF010000002.1"/>
</dbReference>
<dbReference type="InterPro" id="IPR016087">
    <property type="entry name" value="Chalcone_isomerase"/>
</dbReference>
<evidence type="ECO:0000313" key="4">
    <source>
        <dbReference type="Proteomes" id="UP001596037"/>
    </source>
</evidence>
<accession>A0ABW0N7R3</accession>
<keyword evidence="3" id="KW-0413">Isomerase</keyword>
<dbReference type="Proteomes" id="UP001596037">
    <property type="component" value="Unassembled WGS sequence"/>
</dbReference>
<reference evidence="4" key="1">
    <citation type="journal article" date="2019" name="Int. J. Syst. Evol. Microbiol.">
        <title>The Global Catalogue of Microorganisms (GCM) 10K type strain sequencing project: providing services to taxonomists for standard genome sequencing and annotation.</title>
        <authorList>
            <consortium name="The Broad Institute Genomics Platform"/>
            <consortium name="The Broad Institute Genome Sequencing Center for Infectious Disease"/>
            <person name="Wu L."/>
            <person name="Ma J."/>
        </authorList>
    </citation>
    <scope>NUCLEOTIDE SEQUENCE [LARGE SCALE GENOMIC DNA]</scope>
    <source>
        <strain evidence="4">CCUG 57401</strain>
    </source>
</reference>
<proteinExistence type="predicted"/>
<organism evidence="3 4">
    <name type="scientific">Caenimonas terrae</name>
    <dbReference type="NCBI Taxonomy" id="696074"/>
    <lineage>
        <taxon>Bacteria</taxon>
        <taxon>Pseudomonadati</taxon>
        <taxon>Pseudomonadota</taxon>
        <taxon>Betaproteobacteria</taxon>
        <taxon>Burkholderiales</taxon>
        <taxon>Comamonadaceae</taxon>
        <taxon>Caenimonas</taxon>
    </lineage>
</organism>
<evidence type="ECO:0000259" key="2">
    <source>
        <dbReference type="Pfam" id="PF16036"/>
    </source>
</evidence>
<feature type="chain" id="PRO_5046006841" evidence="1">
    <location>
        <begin position="22"/>
        <end position="180"/>
    </location>
</feature>
<sequence>MLAAQLLAAAALALGAPCALRAQPAPGVGQFVPSAQAAGSARLRFWGLEVYDASLWVAPGFRPADFSSHRFALELRYLRGFSGADIAQRSLDEMRRVGGFSAAQAAQWQSALARLLPNVAAGDSITGINRPGSGVLFLSNGRPLGEIGDAHFARLFFGIWLAPSTSEPALRTALLAGSQR</sequence>
<evidence type="ECO:0000313" key="3">
    <source>
        <dbReference type="EMBL" id="MFC5496715.1"/>
    </source>
</evidence>
<keyword evidence="4" id="KW-1185">Reference proteome</keyword>
<dbReference type="Pfam" id="PF16036">
    <property type="entry name" value="Chalcone_3"/>
    <property type="match status" value="1"/>
</dbReference>
<comment type="caution">
    <text evidence="3">The sequence shown here is derived from an EMBL/GenBank/DDBJ whole genome shotgun (WGS) entry which is preliminary data.</text>
</comment>
<dbReference type="GO" id="GO:0016853">
    <property type="term" value="F:isomerase activity"/>
    <property type="evidence" value="ECO:0007669"/>
    <property type="project" value="UniProtKB-KW"/>
</dbReference>
<feature type="domain" description="Chalcone isomerase" evidence="2">
    <location>
        <begin position="47"/>
        <end position="175"/>
    </location>
</feature>
<name>A0ABW0N7R3_9BURK</name>
<dbReference type="EMBL" id="JBHSMF010000002">
    <property type="protein sequence ID" value="MFC5496715.1"/>
    <property type="molecule type" value="Genomic_DNA"/>
</dbReference>
<protein>
    <submittedName>
        <fullName evidence="3">Chalcone isomerase family protein</fullName>
    </submittedName>
</protein>
<gene>
    <name evidence="3" type="ORF">ACFPOE_04140</name>
</gene>
<evidence type="ECO:0000256" key="1">
    <source>
        <dbReference type="SAM" id="SignalP"/>
    </source>
</evidence>
<feature type="signal peptide" evidence="1">
    <location>
        <begin position="1"/>
        <end position="21"/>
    </location>
</feature>